<evidence type="ECO:0000256" key="3">
    <source>
        <dbReference type="SAM" id="MobiDB-lite"/>
    </source>
</evidence>
<keyword evidence="6" id="KW-1185">Reference proteome</keyword>
<dbReference type="Proteomes" id="UP001595075">
    <property type="component" value="Unassembled WGS sequence"/>
</dbReference>
<dbReference type="PANTHER" id="PTHR33365:SF4">
    <property type="entry name" value="CYCLOCHLOROTINE BIOSYNTHESIS PROTEIN O"/>
    <property type="match status" value="1"/>
</dbReference>
<reference evidence="5 6" key="1">
    <citation type="journal article" date="2024" name="Commun. Biol.">
        <title>Comparative genomic analysis of thermophilic fungi reveals convergent evolutionary adaptations and gene losses.</title>
        <authorList>
            <person name="Steindorff A.S."/>
            <person name="Aguilar-Pontes M.V."/>
            <person name="Robinson A.J."/>
            <person name="Andreopoulos B."/>
            <person name="LaButti K."/>
            <person name="Kuo A."/>
            <person name="Mondo S."/>
            <person name="Riley R."/>
            <person name="Otillar R."/>
            <person name="Haridas S."/>
            <person name="Lipzen A."/>
            <person name="Grimwood J."/>
            <person name="Schmutz J."/>
            <person name="Clum A."/>
            <person name="Reid I.D."/>
            <person name="Moisan M.C."/>
            <person name="Butler G."/>
            <person name="Nguyen T.T.M."/>
            <person name="Dewar K."/>
            <person name="Conant G."/>
            <person name="Drula E."/>
            <person name="Henrissat B."/>
            <person name="Hansel C."/>
            <person name="Singer S."/>
            <person name="Hutchinson M.I."/>
            <person name="de Vries R.P."/>
            <person name="Natvig D.O."/>
            <person name="Powell A.J."/>
            <person name="Tsang A."/>
            <person name="Grigoriev I.V."/>
        </authorList>
    </citation>
    <scope>NUCLEOTIDE SEQUENCE [LARGE SCALE GENOMIC DNA]</scope>
    <source>
        <strain evidence="5 6">CBS 494.80</strain>
    </source>
</reference>
<comment type="caution">
    <text evidence="5">The sequence shown here is derived from an EMBL/GenBank/DDBJ whole genome shotgun (WGS) entry which is preliminary data.</text>
</comment>
<keyword evidence="4" id="KW-0472">Membrane</keyword>
<proteinExistence type="inferred from homology"/>
<evidence type="ECO:0000256" key="4">
    <source>
        <dbReference type="SAM" id="Phobius"/>
    </source>
</evidence>
<dbReference type="PANTHER" id="PTHR33365">
    <property type="entry name" value="YALI0B05434P"/>
    <property type="match status" value="1"/>
</dbReference>
<evidence type="ECO:0000313" key="5">
    <source>
        <dbReference type="EMBL" id="KAL2063651.1"/>
    </source>
</evidence>
<accession>A0ABR4C2B6</accession>
<name>A0ABR4C2B6_9HELO</name>
<keyword evidence="4" id="KW-0812">Transmembrane</keyword>
<dbReference type="EMBL" id="JAZHXI010000015">
    <property type="protein sequence ID" value="KAL2063651.1"/>
    <property type="molecule type" value="Genomic_DNA"/>
</dbReference>
<dbReference type="InterPro" id="IPR021765">
    <property type="entry name" value="UstYa-like"/>
</dbReference>
<feature type="transmembrane region" description="Helical" evidence="4">
    <location>
        <begin position="45"/>
        <end position="66"/>
    </location>
</feature>
<evidence type="ECO:0000256" key="2">
    <source>
        <dbReference type="ARBA" id="ARBA00035112"/>
    </source>
</evidence>
<dbReference type="Pfam" id="PF11807">
    <property type="entry name" value="UstYa"/>
    <property type="match status" value="1"/>
</dbReference>
<keyword evidence="4" id="KW-1133">Transmembrane helix</keyword>
<comment type="similarity">
    <text evidence="2">Belongs to the ustYa family.</text>
</comment>
<feature type="compositionally biased region" description="Basic and acidic residues" evidence="3">
    <location>
        <begin position="17"/>
        <end position="30"/>
    </location>
</feature>
<sequence length="259" mass="30287">MDTKQEQTEGLLTSLDAENRVDDPVHNNDRGNYELNSNTFRGRKIVGILPWALHLTVFLGYVVYIVTRKSVAPPESGLRGFYDGLVIKEQFHETSMTSPFQGRPNKTSEEAWHHMLSVGIVSITEEENSRLPFKTAPNFFKENEYVVELNIFHQLQCLYGLRQQLYNSRHLDWKNNEAVTFWEFHMNHCIEHLRETLMCNADITPQRFDWDEASRNYILDRHQQFPICKNWADIWNWAEGRNTTGDTPMNIGELAKPVQ</sequence>
<feature type="region of interest" description="Disordered" evidence="3">
    <location>
        <begin position="1"/>
        <end position="30"/>
    </location>
</feature>
<evidence type="ECO:0000256" key="1">
    <source>
        <dbReference type="ARBA" id="ARBA00004685"/>
    </source>
</evidence>
<comment type="pathway">
    <text evidence="1">Mycotoxin biosynthesis.</text>
</comment>
<gene>
    <name evidence="5" type="ORF">VTL71DRAFT_5456</name>
</gene>
<evidence type="ECO:0000313" key="6">
    <source>
        <dbReference type="Proteomes" id="UP001595075"/>
    </source>
</evidence>
<protein>
    <submittedName>
        <fullName evidence="5">Uncharacterized protein</fullName>
    </submittedName>
</protein>
<organism evidence="5 6">
    <name type="scientific">Oculimacula yallundae</name>
    <dbReference type="NCBI Taxonomy" id="86028"/>
    <lineage>
        <taxon>Eukaryota</taxon>
        <taxon>Fungi</taxon>
        <taxon>Dikarya</taxon>
        <taxon>Ascomycota</taxon>
        <taxon>Pezizomycotina</taxon>
        <taxon>Leotiomycetes</taxon>
        <taxon>Helotiales</taxon>
        <taxon>Ploettnerulaceae</taxon>
        <taxon>Oculimacula</taxon>
    </lineage>
</organism>